<gene>
    <name evidence="8" type="ORF">TELCIR_02569</name>
</gene>
<reference evidence="8 9" key="1">
    <citation type="submission" date="2015-09" db="EMBL/GenBank/DDBJ databases">
        <title>Draft genome of the parasitic nematode Teladorsagia circumcincta isolate WARC Sus (inbred).</title>
        <authorList>
            <person name="Mitreva M."/>
        </authorList>
    </citation>
    <scope>NUCLEOTIDE SEQUENCE [LARGE SCALE GENOMIC DNA]</scope>
    <source>
        <strain evidence="8 9">S</strain>
    </source>
</reference>
<dbReference type="GO" id="GO:0016887">
    <property type="term" value="F:ATP hydrolysis activity"/>
    <property type="evidence" value="ECO:0007669"/>
    <property type="project" value="InterPro"/>
</dbReference>
<dbReference type="InterPro" id="IPR003439">
    <property type="entry name" value="ABC_transporter-like_ATP-bd"/>
</dbReference>
<keyword evidence="8" id="KW-0547">Nucleotide-binding</keyword>
<evidence type="ECO:0000256" key="6">
    <source>
        <dbReference type="ARBA" id="ARBA00023136"/>
    </source>
</evidence>
<dbReference type="GO" id="GO:0005524">
    <property type="term" value="F:ATP binding"/>
    <property type="evidence" value="ECO:0007669"/>
    <property type="project" value="UniProtKB-KW"/>
</dbReference>
<dbReference type="InterPro" id="IPR050352">
    <property type="entry name" value="ABCG_transporters"/>
</dbReference>
<keyword evidence="3" id="KW-0813">Transport</keyword>
<dbReference type="Gene3D" id="3.40.50.300">
    <property type="entry name" value="P-loop containing nucleotide triphosphate hydrolases"/>
    <property type="match status" value="1"/>
</dbReference>
<keyword evidence="8" id="KW-0067">ATP-binding</keyword>
<keyword evidence="5" id="KW-1133">Transmembrane helix</keyword>
<comment type="similarity">
    <text evidence="2">Belongs to the ABC transporter superfamily. ABCG family. Eye pigment precursor importer (TC 3.A.1.204) subfamily.</text>
</comment>
<dbReference type="PANTHER" id="PTHR48041">
    <property type="entry name" value="ABC TRANSPORTER G FAMILY MEMBER 28"/>
    <property type="match status" value="1"/>
</dbReference>
<evidence type="ECO:0000256" key="4">
    <source>
        <dbReference type="ARBA" id="ARBA00022692"/>
    </source>
</evidence>
<keyword evidence="4" id="KW-0812">Transmembrane</keyword>
<dbReference type="PANTHER" id="PTHR48041:SF139">
    <property type="entry name" value="PROTEIN SCARLET"/>
    <property type="match status" value="1"/>
</dbReference>
<dbReference type="GO" id="GO:0005886">
    <property type="term" value="C:plasma membrane"/>
    <property type="evidence" value="ECO:0007669"/>
    <property type="project" value="TreeGrafter"/>
</dbReference>
<dbReference type="PROSITE" id="PS50893">
    <property type="entry name" value="ABC_TRANSPORTER_2"/>
    <property type="match status" value="1"/>
</dbReference>
<dbReference type="InterPro" id="IPR027417">
    <property type="entry name" value="P-loop_NTPase"/>
</dbReference>
<proteinExistence type="inferred from homology"/>
<evidence type="ECO:0000256" key="2">
    <source>
        <dbReference type="ARBA" id="ARBA00005814"/>
    </source>
</evidence>
<dbReference type="GO" id="GO:0042626">
    <property type="term" value="F:ATPase-coupled transmembrane transporter activity"/>
    <property type="evidence" value="ECO:0007669"/>
    <property type="project" value="TreeGrafter"/>
</dbReference>
<dbReference type="Pfam" id="PF00005">
    <property type="entry name" value="ABC_tran"/>
    <property type="match status" value="1"/>
</dbReference>
<dbReference type="InterPro" id="IPR017871">
    <property type="entry name" value="ABC_transporter-like_CS"/>
</dbReference>
<dbReference type="Proteomes" id="UP000230423">
    <property type="component" value="Unassembled WGS sequence"/>
</dbReference>
<accession>A0A2G9UYT1</accession>
<organism evidence="8 9">
    <name type="scientific">Teladorsagia circumcincta</name>
    <name type="common">Brown stomach worm</name>
    <name type="synonym">Ostertagia circumcincta</name>
    <dbReference type="NCBI Taxonomy" id="45464"/>
    <lineage>
        <taxon>Eukaryota</taxon>
        <taxon>Metazoa</taxon>
        <taxon>Ecdysozoa</taxon>
        <taxon>Nematoda</taxon>
        <taxon>Chromadorea</taxon>
        <taxon>Rhabditida</taxon>
        <taxon>Rhabditina</taxon>
        <taxon>Rhabditomorpha</taxon>
        <taxon>Strongyloidea</taxon>
        <taxon>Trichostrongylidae</taxon>
        <taxon>Teladorsagia</taxon>
    </lineage>
</organism>
<name>A0A2G9UYT1_TELCI</name>
<evidence type="ECO:0000259" key="7">
    <source>
        <dbReference type="PROSITE" id="PS50893"/>
    </source>
</evidence>
<dbReference type="EMBL" id="KZ345146">
    <property type="protein sequence ID" value="PIO75385.1"/>
    <property type="molecule type" value="Genomic_DNA"/>
</dbReference>
<evidence type="ECO:0000256" key="5">
    <source>
        <dbReference type="ARBA" id="ARBA00022989"/>
    </source>
</evidence>
<dbReference type="SUPFAM" id="SSF52540">
    <property type="entry name" value="P-loop containing nucleoside triphosphate hydrolases"/>
    <property type="match status" value="1"/>
</dbReference>
<keyword evidence="6" id="KW-0472">Membrane</keyword>
<comment type="subcellular location">
    <subcellularLocation>
        <location evidence="1">Membrane</location>
        <topology evidence="1">Multi-pass membrane protein</topology>
    </subcellularLocation>
</comment>
<evidence type="ECO:0000256" key="1">
    <source>
        <dbReference type="ARBA" id="ARBA00004141"/>
    </source>
</evidence>
<dbReference type="OrthoDB" id="5871456at2759"/>
<keyword evidence="9" id="KW-1185">Reference proteome</keyword>
<dbReference type="AlphaFoldDB" id="A0A2G9UYT1"/>
<protein>
    <submittedName>
        <fullName evidence="8">ABC transporter, ATP-binding protein</fullName>
    </submittedName>
</protein>
<feature type="domain" description="ABC transporter" evidence="7">
    <location>
        <begin position="19"/>
        <end position="263"/>
    </location>
</feature>
<sequence length="353" mass="39926">MIVDHEKKERTCQDHISAVQYRITLVRDYRNVTTGHVPSVLIRGEITNQAGERRCARWKASDLARYIRRVSGYAEPGHLTYIMGASCLVEDGDMRKISAYVQQEDLFISNVTVQEHLMFAARLRMHVKKTEDERKSMVEDVIQAMSLSSCRNTRIGRVLKKSLSGGERKRLAFATEILTDPSILFCDEPTSGLDSFMALRVVVALKMLASKGKTVIITIHQPSSQVYEMADRCGYPTPKFTSLPDHFMKVLSKEDGITEDDYKNRIKSLVESYETSEDEKIVHYITHTFVVAALETKLSIGDNASSDLKSSEKNIQEMNICKRNSLKVVPNGIDAWMTIPNRKKSRFAPASLP</sequence>
<evidence type="ECO:0000313" key="9">
    <source>
        <dbReference type="Proteomes" id="UP000230423"/>
    </source>
</evidence>
<evidence type="ECO:0000256" key="3">
    <source>
        <dbReference type="ARBA" id="ARBA00022448"/>
    </source>
</evidence>
<dbReference type="PROSITE" id="PS00211">
    <property type="entry name" value="ABC_TRANSPORTER_1"/>
    <property type="match status" value="1"/>
</dbReference>
<evidence type="ECO:0000313" key="8">
    <source>
        <dbReference type="EMBL" id="PIO75385.1"/>
    </source>
</evidence>